<dbReference type="RefSeq" id="XP_027067364.1">
    <property type="nucleotide sequence ID" value="XM_027211563.1"/>
</dbReference>
<protein>
    <recommendedName>
        <fullName evidence="3">Late embryogenesis abundant protein At1g64065-like</fullName>
    </recommendedName>
</protein>
<proteinExistence type="predicted"/>
<gene>
    <name evidence="2" type="primary">LOC113692966</name>
</gene>
<dbReference type="GeneID" id="113692966"/>
<accession>A0A6P6SN91</accession>
<reference evidence="2" key="2">
    <citation type="submission" date="2025-08" db="UniProtKB">
        <authorList>
            <consortium name="RefSeq"/>
        </authorList>
    </citation>
    <scope>IDENTIFICATION</scope>
    <source>
        <tissue evidence="2">Leaves</tissue>
    </source>
</reference>
<dbReference type="OrthoDB" id="1894389at2759"/>
<evidence type="ECO:0000313" key="2">
    <source>
        <dbReference type="RefSeq" id="XP_027067364.1"/>
    </source>
</evidence>
<reference evidence="1" key="1">
    <citation type="journal article" date="2025" name="Foods">
        <title>Unveiling the Microbial Signatures of Arabica Coffee Cherries: Insights into Ripeness Specific Diversity, Functional Traits, and Implications for Quality and Safety.</title>
        <authorList>
            <consortium name="RefSeq"/>
            <person name="Tenea G.N."/>
            <person name="Cifuentes V."/>
            <person name="Reyes P."/>
            <person name="Cevallos-Vallejos M."/>
        </authorList>
    </citation>
    <scope>NUCLEOTIDE SEQUENCE [LARGE SCALE GENOMIC DNA]</scope>
</reference>
<name>A0A6P6SN91_COFAR</name>
<evidence type="ECO:0008006" key="3">
    <source>
        <dbReference type="Google" id="ProtNLM"/>
    </source>
</evidence>
<sequence>MIVEFSVKNANIGCYKYRNSTIGFFYQDYVVREEAAVTKGKANMPWTKTFIIPVDFNSINLPGDALGSELRQHTWIPLTCRATLRGKVTLMLIFKKNKVTNMNCTINLSKMTFGQ</sequence>
<dbReference type="Proteomes" id="UP001652660">
    <property type="component" value="Chromosome 6c"/>
</dbReference>
<evidence type="ECO:0000313" key="1">
    <source>
        <dbReference type="Proteomes" id="UP001652660"/>
    </source>
</evidence>
<keyword evidence="1" id="KW-1185">Reference proteome</keyword>
<dbReference type="AlphaFoldDB" id="A0A6P6SN91"/>
<organism evidence="1 2">
    <name type="scientific">Coffea arabica</name>
    <name type="common">Arabian coffee</name>
    <dbReference type="NCBI Taxonomy" id="13443"/>
    <lineage>
        <taxon>Eukaryota</taxon>
        <taxon>Viridiplantae</taxon>
        <taxon>Streptophyta</taxon>
        <taxon>Embryophyta</taxon>
        <taxon>Tracheophyta</taxon>
        <taxon>Spermatophyta</taxon>
        <taxon>Magnoliopsida</taxon>
        <taxon>eudicotyledons</taxon>
        <taxon>Gunneridae</taxon>
        <taxon>Pentapetalae</taxon>
        <taxon>asterids</taxon>
        <taxon>lamiids</taxon>
        <taxon>Gentianales</taxon>
        <taxon>Rubiaceae</taxon>
        <taxon>Ixoroideae</taxon>
        <taxon>Gardenieae complex</taxon>
        <taxon>Bertiereae - Coffeeae clade</taxon>
        <taxon>Coffeeae</taxon>
        <taxon>Coffea</taxon>
    </lineage>
</organism>